<dbReference type="Proteomes" id="UP000197153">
    <property type="component" value="Chromosome 2"/>
</dbReference>
<dbReference type="KEGG" id="nao:Y958_14615"/>
<dbReference type="Pfam" id="PF13577">
    <property type="entry name" value="SnoaL_4"/>
    <property type="match status" value="1"/>
</dbReference>
<proteinExistence type="predicted"/>
<dbReference type="AlphaFoldDB" id="A0A248JUJ6"/>
<dbReference type="SUPFAM" id="SSF54427">
    <property type="entry name" value="NTF2-like"/>
    <property type="match status" value="1"/>
</dbReference>
<keyword evidence="3" id="KW-1185">Reference proteome</keyword>
<evidence type="ECO:0000313" key="2">
    <source>
        <dbReference type="EMBL" id="ASG22196.1"/>
    </source>
</evidence>
<dbReference type="RefSeq" id="WP_088872808.1">
    <property type="nucleotide sequence ID" value="NZ_CP022111.1"/>
</dbReference>
<gene>
    <name evidence="2" type="ORF">Y958_14615</name>
</gene>
<evidence type="ECO:0000259" key="1">
    <source>
        <dbReference type="Pfam" id="PF13577"/>
    </source>
</evidence>
<protein>
    <recommendedName>
        <fullName evidence="1">SnoaL-like domain-containing protein</fullName>
    </recommendedName>
</protein>
<organism evidence="2 3">
    <name type="scientific">Nitrospirillum viridazoti CBAmc</name>
    <dbReference type="NCBI Taxonomy" id="1441467"/>
    <lineage>
        <taxon>Bacteria</taxon>
        <taxon>Pseudomonadati</taxon>
        <taxon>Pseudomonadota</taxon>
        <taxon>Alphaproteobacteria</taxon>
        <taxon>Rhodospirillales</taxon>
        <taxon>Azospirillaceae</taxon>
        <taxon>Nitrospirillum</taxon>
        <taxon>Nitrospirillum viridazoti</taxon>
    </lineage>
</organism>
<accession>A0A248JUJ6</accession>
<name>A0A248JUJ6_9PROT</name>
<dbReference type="EMBL" id="CP022111">
    <property type="protein sequence ID" value="ASG22196.1"/>
    <property type="molecule type" value="Genomic_DNA"/>
</dbReference>
<sequence length="185" mass="21062">MSETSLDRDLLAFVRAAKDRQEIQDCLLRYTRGVDRFDRDLMLSAYHPDAVDQHGVAEGDAATFVDWAIGYHRQHQLRHQHIVTNHTVELDGDVAHGETYYIFWGENREGPPSLCFGRYVDRFERREGRWGIAHRVCVNEKVGTFNDVALPADWAHALSSTGPCRRDRDDISYARPLVDGHAAAG</sequence>
<dbReference type="Gene3D" id="3.10.450.50">
    <property type="match status" value="1"/>
</dbReference>
<reference evidence="2 3" key="1">
    <citation type="submission" date="2017-06" db="EMBL/GenBank/DDBJ databases">
        <title>Complete genome sequence of Nitrospirillum amazonense strain CBAmC, an endophytic nitrogen-fixing and plant growth-promoting bacterium, isolated from sugarcane.</title>
        <authorList>
            <person name="Schwab S."/>
            <person name="dos Santos Teixeira K.R."/>
            <person name="Simoes Araujo J.L."/>
            <person name="Soares Vidal M."/>
            <person name="Borges de Freitas H.R."/>
            <person name="Rivello Crivelaro A.L."/>
            <person name="Bueno de Camargo Nunes A."/>
            <person name="dos Santos C.M."/>
            <person name="Palmeira da Silva Rosa D."/>
            <person name="da Silva Padilha D."/>
            <person name="da Silva E."/>
            <person name="Araujo Terra L."/>
            <person name="Soares Mendes V."/>
            <person name="Farinelli L."/>
            <person name="Magalhaes Cruz L."/>
            <person name="Baldani J.I."/>
        </authorList>
    </citation>
    <scope>NUCLEOTIDE SEQUENCE [LARGE SCALE GENOMIC DNA]</scope>
    <source>
        <strain evidence="2 3">CBAmC</strain>
    </source>
</reference>
<dbReference type="InterPro" id="IPR032710">
    <property type="entry name" value="NTF2-like_dom_sf"/>
</dbReference>
<evidence type="ECO:0000313" key="3">
    <source>
        <dbReference type="Proteomes" id="UP000197153"/>
    </source>
</evidence>
<dbReference type="InterPro" id="IPR037401">
    <property type="entry name" value="SnoaL-like"/>
</dbReference>
<feature type="domain" description="SnoaL-like" evidence="1">
    <location>
        <begin position="16"/>
        <end position="135"/>
    </location>
</feature>